<feature type="transmembrane region" description="Helical" evidence="1">
    <location>
        <begin position="58"/>
        <end position="82"/>
    </location>
</feature>
<evidence type="ECO:0000259" key="2">
    <source>
        <dbReference type="PROSITE" id="PS50887"/>
    </source>
</evidence>
<dbReference type="AlphaFoldDB" id="A0A101J7M9"/>
<dbReference type="InterPro" id="IPR029787">
    <property type="entry name" value="Nucleotide_cyclase"/>
</dbReference>
<dbReference type="FunFam" id="3.30.70.270:FF:000001">
    <property type="entry name" value="Diguanylate cyclase domain protein"/>
    <property type="match status" value="1"/>
</dbReference>
<dbReference type="NCBIfam" id="TIGR00254">
    <property type="entry name" value="GGDEF"/>
    <property type="match status" value="1"/>
</dbReference>
<dbReference type="InterPro" id="IPR000160">
    <property type="entry name" value="GGDEF_dom"/>
</dbReference>
<dbReference type="Pfam" id="PF00990">
    <property type="entry name" value="GGDEF"/>
    <property type="match status" value="1"/>
</dbReference>
<dbReference type="Gene3D" id="3.30.70.270">
    <property type="match status" value="1"/>
</dbReference>
<dbReference type="PANTHER" id="PTHR45138">
    <property type="entry name" value="REGULATORY COMPONENTS OF SENSORY TRANSDUCTION SYSTEM"/>
    <property type="match status" value="1"/>
</dbReference>
<dbReference type="InterPro" id="IPR043128">
    <property type="entry name" value="Rev_trsase/Diguanyl_cyclase"/>
</dbReference>
<evidence type="ECO:0000313" key="3">
    <source>
        <dbReference type="EMBL" id="KUL21733.1"/>
    </source>
</evidence>
<name>A0A101J7M9_9ACTN</name>
<keyword evidence="1" id="KW-1133">Transmembrane helix</keyword>
<dbReference type="GO" id="GO:0052621">
    <property type="term" value="F:diguanylate cyclase activity"/>
    <property type="evidence" value="ECO:0007669"/>
    <property type="project" value="TreeGrafter"/>
</dbReference>
<evidence type="ECO:0000256" key="1">
    <source>
        <dbReference type="SAM" id="Phobius"/>
    </source>
</evidence>
<protein>
    <recommendedName>
        <fullName evidence="2">GGDEF domain-containing protein</fullName>
    </recommendedName>
</protein>
<gene>
    <name evidence="3" type="ORF">ADL15_50080</name>
</gene>
<dbReference type="EMBL" id="LLZH01000349">
    <property type="protein sequence ID" value="KUL21733.1"/>
    <property type="molecule type" value="Genomic_DNA"/>
</dbReference>
<dbReference type="CDD" id="cd01949">
    <property type="entry name" value="GGDEF"/>
    <property type="match status" value="1"/>
</dbReference>
<dbReference type="PROSITE" id="PS50887">
    <property type="entry name" value="GGDEF"/>
    <property type="match status" value="1"/>
</dbReference>
<accession>A0A101J7M9</accession>
<keyword evidence="4" id="KW-1185">Reference proteome</keyword>
<comment type="caution">
    <text evidence="3">The sequence shown here is derived from an EMBL/GenBank/DDBJ whole genome shotgun (WGS) entry which is preliminary data.</text>
</comment>
<dbReference type="GO" id="GO:0043709">
    <property type="term" value="P:cell adhesion involved in single-species biofilm formation"/>
    <property type="evidence" value="ECO:0007669"/>
    <property type="project" value="TreeGrafter"/>
</dbReference>
<dbReference type="InterPro" id="IPR050469">
    <property type="entry name" value="Diguanylate_Cyclase"/>
</dbReference>
<sequence>MLLLGLVGVHPSMLELDAPSAVPTPDIGPLRLATLALASLLAPATLLVQYLRGAPLHVLLICACCAALFLLVIGRLAGMVAVQRRMAVIDSLTGLHTRRYFQDALTGLAKSPHHGAAVVLLDIDHFKQVNDTYGHDGGDRALREVAHRLSLAVRPGDVLARYGGEEFAVLLPRTSPQQARRVADRIHRAVRERPVPVGPAAEITVTVSVGVASMPADVTEPDRLPLLADQLLYQAKGAGRDRVVSSVPHPPATAAA</sequence>
<dbReference type="SUPFAM" id="SSF55073">
    <property type="entry name" value="Nucleotide cyclase"/>
    <property type="match status" value="1"/>
</dbReference>
<dbReference type="GO" id="GO:0005886">
    <property type="term" value="C:plasma membrane"/>
    <property type="evidence" value="ECO:0007669"/>
    <property type="project" value="TreeGrafter"/>
</dbReference>
<evidence type="ECO:0000313" key="4">
    <source>
        <dbReference type="Proteomes" id="UP000053244"/>
    </source>
</evidence>
<organism evidence="3 4">
    <name type="scientific">Actinoplanes awajinensis subsp. mycoplanecinus</name>
    <dbReference type="NCBI Taxonomy" id="135947"/>
    <lineage>
        <taxon>Bacteria</taxon>
        <taxon>Bacillati</taxon>
        <taxon>Actinomycetota</taxon>
        <taxon>Actinomycetes</taxon>
        <taxon>Micromonosporales</taxon>
        <taxon>Micromonosporaceae</taxon>
        <taxon>Actinoplanes</taxon>
    </lineage>
</organism>
<dbReference type="Proteomes" id="UP000053244">
    <property type="component" value="Unassembled WGS sequence"/>
</dbReference>
<dbReference type="PANTHER" id="PTHR45138:SF9">
    <property type="entry name" value="DIGUANYLATE CYCLASE DGCM-RELATED"/>
    <property type="match status" value="1"/>
</dbReference>
<keyword evidence="1" id="KW-0812">Transmembrane</keyword>
<dbReference type="OrthoDB" id="23692at2"/>
<feature type="domain" description="GGDEF" evidence="2">
    <location>
        <begin position="114"/>
        <end position="248"/>
    </location>
</feature>
<reference evidence="3 4" key="1">
    <citation type="submission" date="2015-10" db="EMBL/GenBank/DDBJ databases">
        <authorList>
            <person name="Gilbert D.G."/>
        </authorList>
    </citation>
    <scope>NUCLEOTIDE SEQUENCE [LARGE SCALE GENOMIC DNA]</scope>
    <source>
        <strain evidence="3 4">NRRL B-16712</strain>
    </source>
</reference>
<proteinExistence type="predicted"/>
<dbReference type="GO" id="GO:1902201">
    <property type="term" value="P:negative regulation of bacterial-type flagellum-dependent cell motility"/>
    <property type="evidence" value="ECO:0007669"/>
    <property type="project" value="TreeGrafter"/>
</dbReference>
<feature type="transmembrane region" description="Helical" evidence="1">
    <location>
        <begin position="30"/>
        <end position="51"/>
    </location>
</feature>
<dbReference type="RefSeq" id="WP_067708410.1">
    <property type="nucleotide sequence ID" value="NZ_LLZH01000349.1"/>
</dbReference>
<keyword evidence="1" id="KW-0472">Membrane</keyword>
<dbReference type="SMART" id="SM00267">
    <property type="entry name" value="GGDEF"/>
    <property type="match status" value="1"/>
</dbReference>